<organism evidence="4 5">
    <name type="scientific">Alternaria panax</name>
    <dbReference type="NCBI Taxonomy" id="48097"/>
    <lineage>
        <taxon>Eukaryota</taxon>
        <taxon>Fungi</taxon>
        <taxon>Dikarya</taxon>
        <taxon>Ascomycota</taxon>
        <taxon>Pezizomycotina</taxon>
        <taxon>Dothideomycetes</taxon>
        <taxon>Pleosporomycetidae</taxon>
        <taxon>Pleosporales</taxon>
        <taxon>Pleosporineae</taxon>
        <taxon>Pleosporaceae</taxon>
        <taxon>Alternaria</taxon>
        <taxon>Alternaria sect. Panax</taxon>
    </lineage>
</organism>
<name>A0AAD4ICH2_9PLEO</name>
<feature type="domain" description="RDRP core" evidence="3">
    <location>
        <begin position="553"/>
        <end position="1211"/>
    </location>
</feature>
<comment type="similarity">
    <text evidence="1">Belongs to the RdRP family.</text>
</comment>
<feature type="region of interest" description="Disordered" evidence="2">
    <location>
        <begin position="211"/>
        <end position="250"/>
    </location>
</feature>
<evidence type="ECO:0000313" key="4">
    <source>
        <dbReference type="EMBL" id="KAG9191956.1"/>
    </source>
</evidence>
<comment type="catalytic activity">
    <reaction evidence="1">
        <text>RNA(n) + a ribonucleoside 5'-triphosphate = RNA(n+1) + diphosphate</text>
        <dbReference type="Rhea" id="RHEA:21248"/>
        <dbReference type="Rhea" id="RHEA-COMP:14527"/>
        <dbReference type="Rhea" id="RHEA-COMP:17342"/>
        <dbReference type="ChEBI" id="CHEBI:33019"/>
        <dbReference type="ChEBI" id="CHEBI:61557"/>
        <dbReference type="ChEBI" id="CHEBI:140395"/>
        <dbReference type="EC" id="2.7.7.48"/>
    </reaction>
</comment>
<reference evidence="4" key="1">
    <citation type="submission" date="2021-07" db="EMBL/GenBank/DDBJ databases">
        <title>Genome Resource of American Ginseng Black Spot Pathogen Alternaria panax.</title>
        <authorList>
            <person name="Qiu C."/>
            <person name="Wang W."/>
            <person name="Liu Z."/>
        </authorList>
    </citation>
    <scope>NUCLEOTIDE SEQUENCE</scope>
    <source>
        <strain evidence="4">BNCC115425</strain>
    </source>
</reference>
<accession>A0AAD4ICH2</accession>
<dbReference type="Proteomes" id="UP001199106">
    <property type="component" value="Unassembled WGS sequence"/>
</dbReference>
<feature type="region of interest" description="Disordered" evidence="2">
    <location>
        <begin position="1"/>
        <end position="20"/>
    </location>
</feature>
<dbReference type="InterPro" id="IPR057596">
    <property type="entry name" value="RDRP_core"/>
</dbReference>
<dbReference type="EMBL" id="JAANER010000003">
    <property type="protein sequence ID" value="KAG9191956.1"/>
    <property type="molecule type" value="Genomic_DNA"/>
</dbReference>
<feature type="region of interest" description="Disordered" evidence="2">
    <location>
        <begin position="152"/>
        <end position="193"/>
    </location>
</feature>
<dbReference type="GO" id="GO:0003723">
    <property type="term" value="F:RNA binding"/>
    <property type="evidence" value="ECO:0007669"/>
    <property type="project" value="UniProtKB-KW"/>
</dbReference>
<feature type="compositionally biased region" description="Basic and acidic residues" evidence="2">
    <location>
        <begin position="378"/>
        <end position="393"/>
    </location>
</feature>
<keyword evidence="1" id="KW-0696">RNA-directed RNA polymerase</keyword>
<dbReference type="PANTHER" id="PTHR23079">
    <property type="entry name" value="RNA-DEPENDENT RNA POLYMERASE"/>
    <property type="match status" value="1"/>
</dbReference>
<feature type="region of interest" description="Disordered" evidence="2">
    <location>
        <begin position="106"/>
        <end position="129"/>
    </location>
</feature>
<feature type="region of interest" description="Disordered" evidence="2">
    <location>
        <begin position="374"/>
        <end position="401"/>
    </location>
</feature>
<evidence type="ECO:0000256" key="1">
    <source>
        <dbReference type="RuleBase" id="RU363098"/>
    </source>
</evidence>
<keyword evidence="1" id="KW-0694">RNA-binding</keyword>
<comment type="caution">
    <text evidence="4">The sequence shown here is derived from an EMBL/GenBank/DDBJ whole genome shotgun (WGS) entry which is preliminary data.</text>
</comment>
<sequence>MTGNGGPAASLPGTPRRPGAAIDDLIRSLEKEWKVGLRIRGAEWSPKKSNVDDPPDKIYALVKFLFYRARPDLYDAIEEFKGLAPSLTREERLEALRRILSSRKESLLGSGSRTPKNEPPKSLVTSFSGVKSVPQATNCSLDAQQDERDSYATAIDPGSPTDVDTDDETNQDFETPRSPSRSPSPSPSLSTRPAQTLYQASNHFSLHITRKRLSKSSGHSENSPKLTKTSKGKQAVKSFTSSPIAPPQFKKPTLKMARSFQFVPSGSSSVNTSFSNTAFSSQETAATTNTSFTSHDGVSDFQEMNLLKPRLTRTSSTTMGSLDDRDLYQAMSRSGSEVCEQDIQRDLNENFPQGSSGQSRSTFGSIDEDGLLEASFGVEDRQNKPEETPDGRHGNFKVPPDLNVSDQQARASASTMFLFNGVSNDQGQTSPGMQSPSKMPYEVRNLPNQNLFVEKLPRTLEHMPYHILFICQRLAIEYSVPLQHLVRGMNAYTISSDSETFWRFIEEHHDVPSVKVRESSRLWQAAKRKFDGYTFKGHISFSLKDTGPIVYLTLLPVQADKSCRLQRMFGSDRFLYLLAPVFNSSKTNRFNADQVQQVRSQWQAWLLTEHSFLGRKWRVFHIEDLKKSKTSRRKDVVHDKRIVLFATEGCGIEQPCSVGQMMHQFLPFDANRNQGFCKAFARIELGLSRTIPTLCFDTRQIIHVRDDFATTDPEDIRFNDPKLQWQAFPNNTVMNDGCSIISVGAALVIWQLYKKATGVSGPLPSAFQGRIGGAKGLWMISAESFTKDPQHLKYWIKINRSQWKFHPPLDQSHHHRTFEVSNYSSTPSPSELHISFIPILIDRGIKREVVAGLMKESLDTERSKLLELLPDPVKIYDWVHRNGTKAQTEPSWQGALPISLEEKVKFMLESGFLPTKFPYLARILERFIQTKHILQESKLRVPLAKSAFFYGIADPLGVLKPGEIQVQFSSSFVDEKTDEKYLCLRDIEALVARQPACRRSDIQKVRTVIHPELSHLVDVVVFPCKGRYPLAGKLQGGDYDGDMFWVCWEATLVQPFLNAPAPVQSPNPAEYGIKTRTERLQDIMDTGNPEGVDNFLRKAFEFRNNPSLLGLVTTFAEKQAYSENCIHSSKLEQLYDMHDLLVDASKQGYVLTQADFDGWVRRLPKQLKQPVYKTAMKDCASTKDSTEIEKNRKKLYQYEPEHVIDYIYFDVVRAHNIKTMVQLKSVFSQAIEQDEVLLYPSKRLSEKQSKTIEIEFLALTGKLKEVRSTWNAGLHSDMSTNDHFDTLVNTCYERYRAIQPQNPGDADVRPLMDEYLTPGACLWDTIKASTLYATFQRPEQSTFVLTMAGRELARLKANRSENSRAIVSSIRANMKPKPIKAPIQYEEEDDEDYFETALEEPIL</sequence>
<feature type="compositionally biased region" description="Polar residues" evidence="2">
    <location>
        <begin position="215"/>
        <end position="229"/>
    </location>
</feature>
<dbReference type="GO" id="GO:0030422">
    <property type="term" value="P:siRNA processing"/>
    <property type="evidence" value="ECO:0007669"/>
    <property type="project" value="TreeGrafter"/>
</dbReference>
<evidence type="ECO:0000313" key="5">
    <source>
        <dbReference type="Proteomes" id="UP001199106"/>
    </source>
</evidence>
<dbReference type="InterPro" id="IPR007855">
    <property type="entry name" value="RDRP"/>
</dbReference>
<keyword evidence="1" id="KW-0548">Nucleotidyltransferase</keyword>
<keyword evidence="5" id="KW-1185">Reference proteome</keyword>
<evidence type="ECO:0000259" key="3">
    <source>
        <dbReference type="Pfam" id="PF05183"/>
    </source>
</evidence>
<dbReference type="GO" id="GO:0003968">
    <property type="term" value="F:RNA-directed RNA polymerase activity"/>
    <property type="evidence" value="ECO:0007669"/>
    <property type="project" value="UniProtKB-KW"/>
</dbReference>
<keyword evidence="1" id="KW-0808">Transferase</keyword>
<evidence type="ECO:0000256" key="2">
    <source>
        <dbReference type="SAM" id="MobiDB-lite"/>
    </source>
</evidence>
<dbReference type="GO" id="GO:0031380">
    <property type="term" value="C:nuclear RNA-directed RNA polymerase complex"/>
    <property type="evidence" value="ECO:0007669"/>
    <property type="project" value="TreeGrafter"/>
</dbReference>
<protein>
    <recommendedName>
        <fullName evidence="1">RNA-dependent RNA polymerase</fullName>
        <ecNumber evidence="1">2.7.7.48</ecNumber>
    </recommendedName>
</protein>
<gene>
    <name evidence="4" type="ORF">G6011_10690</name>
</gene>
<feature type="compositionally biased region" description="Low complexity" evidence="2">
    <location>
        <begin position="176"/>
        <end position="193"/>
    </location>
</feature>
<dbReference type="PANTHER" id="PTHR23079:SF55">
    <property type="entry name" value="RNA-DIRECTED RNA POLYMERASE"/>
    <property type="match status" value="1"/>
</dbReference>
<proteinExistence type="inferred from homology"/>
<dbReference type="Pfam" id="PF05183">
    <property type="entry name" value="RdRP"/>
    <property type="match status" value="1"/>
</dbReference>
<dbReference type="EC" id="2.7.7.48" evidence="1"/>